<gene>
    <name evidence="2" type="ORF">HanXRQr2_Chr09g0399561</name>
</gene>
<keyword evidence="3" id="KW-1185">Reference proteome</keyword>
<feature type="compositionally biased region" description="Polar residues" evidence="1">
    <location>
        <begin position="7"/>
        <end position="17"/>
    </location>
</feature>
<feature type="region of interest" description="Disordered" evidence="1">
    <location>
        <begin position="1"/>
        <end position="28"/>
    </location>
</feature>
<accession>A0A9K3N9E2</accession>
<organism evidence="2 3">
    <name type="scientific">Helianthus annuus</name>
    <name type="common">Common sunflower</name>
    <dbReference type="NCBI Taxonomy" id="4232"/>
    <lineage>
        <taxon>Eukaryota</taxon>
        <taxon>Viridiplantae</taxon>
        <taxon>Streptophyta</taxon>
        <taxon>Embryophyta</taxon>
        <taxon>Tracheophyta</taxon>
        <taxon>Spermatophyta</taxon>
        <taxon>Magnoliopsida</taxon>
        <taxon>eudicotyledons</taxon>
        <taxon>Gunneridae</taxon>
        <taxon>Pentapetalae</taxon>
        <taxon>asterids</taxon>
        <taxon>campanulids</taxon>
        <taxon>Asterales</taxon>
        <taxon>Asteraceae</taxon>
        <taxon>Asteroideae</taxon>
        <taxon>Heliantheae alliance</taxon>
        <taxon>Heliantheae</taxon>
        <taxon>Helianthus</taxon>
    </lineage>
</organism>
<dbReference type="EMBL" id="MNCJ02000324">
    <property type="protein sequence ID" value="KAF5791854.1"/>
    <property type="molecule type" value="Genomic_DNA"/>
</dbReference>
<proteinExistence type="predicted"/>
<reference evidence="2" key="2">
    <citation type="submission" date="2020-06" db="EMBL/GenBank/DDBJ databases">
        <title>Helianthus annuus Genome sequencing and assembly Release 2.</title>
        <authorList>
            <person name="Gouzy J."/>
            <person name="Langlade N."/>
            <person name="Munos S."/>
        </authorList>
    </citation>
    <scope>NUCLEOTIDE SEQUENCE</scope>
    <source>
        <tissue evidence="2">Leaves</tissue>
    </source>
</reference>
<evidence type="ECO:0000313" key="3">
    <source>
        <dbReference type="Proteomes" id="UP000215914"/>
    </source>
</evidence>
<comment type="caution">
    <text evidence="2">The sequence shown here is derived from an EMBL/GenBank/DDBJ whole genome shotgun (WGS) entry which is preliminary data.</text>
</comment>
<name>A0A9K3N9E2_HELAN</name>
<reference evidence="2" key="1">
    <citation type="journal article" date="2017" name="Nature">
        <title>The sunflower genome provides insights into oil metabolism, flowering and Asterid evolution.</title>
        <authorList>
            <person name="Badouin H."/>
            <person name="Gouzy J."/>
            <person name="Grassa C.J."/>
            <person name="Murat F."/>
            <person name="Staton S.E."/>
            <person name="Cottret L."/>
            <person name="Lelandais-Briere C."/>
            <person name="Owens G.L."/>
            <person name="Carrere S."/>
            <person name="Mayjonade B."/>
            <person name="Legrand L."/>
            <person name="Gill N."/>
            <person name="Kane N.C."/>
            <person name="Bowers J.E."/>
            <person name="Hubner S."/>
            <person name="Bellec A."/>
            <person name="Berard A."/>
            <person name="Berges H."/>
            <person name="Blanchet N."/>
            <person name="Boniface M.C."/>
            <person name="Brunel D."/>
            <person name="Catrice O."/>
            <person name="Chaidir N."/>
            <person name="Claudel C."/>
            <person name="Donnadieu C."/>
            <person name="Faraut T."/>
            <person name="Fievet G."/>
            <person name="Helmstetter N."/>
            <person name="King M."/>
            <person name="Knapp S.J."/>
            <person name="Lai Z."/>
            <person name="Le Paslier M.C."/>
            <person name="Lippi Y."/>
            <person name="Lorenzon L."/>
            <person name="Mandel J.R."/>
            <person name="Marage G."/>
            <person name="Marchand G."/>
            <person name="Marquand E."/>
            <person name="Bret-Mestries E."/>
            <person name="Morien E."/>
            <person name="Nambeesan S."/>
            <person name="Nguyen T."/>
            <person name="Pegot-Espagnet P."/>
            <person name="Pouilly N."/>
            <person name="Raftis F."/>
            <person name="Sallet E."/>
            <person name="Schiex T."/>
            <person name="Thomas J."/>
            <person name="Vandecasteele C."/>
            <person name="Vares D."/>
            <person name="Vear F."/>
            <person name="Vautrin S."/>
            <person name="Crespi M."/>
            <person name="Mangin B."/>
            <person name="Burke J.M."/>
            <person name="Salse J."/>
            <person name="Munos S."/>
            <person name="Vincourt P."/>
            <person name="Rieseberg L.H."/>
            <person name="Langlade N.B."/>
        </authorList>
    </citation>
    <scope>NUCLEOTIDE SEQUENCE</scope>
    <source>
        <tissue evidence="2">Leaves</tissue>
    </source>
</reference>
<dbReference type="Gramene" id="mRNA:HanXRQr2_Chr09g0399561">
    <property type="protein sequence ID" value="CDS:HanXRQr2_Chr09g0399561.1"/>
    <property type="gene ID" value="HanXRQr2_Chr09g0399561"/>
</dbReference>
<sequence>MIDDARSTGSAQASATDSSERTTVRPKCTPVHYPTLNKTVISRHCTTVRPKCTTVHILVSEVNLPTCPLV</sequence>
<evidence type="ECO:0000313" key="2">
    <source>
        <dbReference type="EMBL" id="KAF5791854.1"/>
    </source>
</evidence>
<dbReference type="AlphaFoldDB" id="A0A9K3N9E2"/>
<evidence type="ECO:0000256" key="1">
    <source>
        <dbReference type="SAM" id="MobiDB-lite"/>
    </source>
</evidence>
<protein>
    <submittedName>
        <fullName evidence="2">Uncharacterized protein</fullName>
    </submittedName>
</protein>
<dbReference type="Proteomes" id="UP000215914">
    <property type="component" value="Unassembled WGS sequence"/>
</dbReference>